<evidence type="ECO:0000313" key="1">
    <source>
        <dbReference type="EMBL" id="MBP1293703.1"/>
    </source>
</evidence>
<gene>
    <name evidence="1" type="ORF">JOH49_003456</name>
</gene>
<organism evidence="1 2">
    <name type="scientific">Bradyrhizobium elkanii</name>
    <dbReference type="NCBI Taxonomy" id="29448"/>
    <lineage>
        <taxon>Bacteria</taxon>
        <taxon>Pseudomonadati</taxon>
        <taxon>Pseudomonadota</taxon>
        <taxon>Alphaproteobacteria</taxon>
        <taxon>Hyphomicrobiales</taxon>
        <taxon>Nitrobacteraceae</taxon>
        <taxon>Bradyrhizobium</taxon>
    </lineage>
</organism>
<accession>A0A8I1YBY3</accession>
<proteinExistence type="predicted"/>
<dbReference type="RefSeq" id="WP_028342843.1">
    <property type="nucleotide sequence ID" value="NZ_CP126003.1"/>
</dbReference>
<name>A0A8I1YBY3_BRAEL</name>
<dbReference type="AlphaFoldDB" id="A0A8I1YBY3"/>
<dbReference type="EMBL" id="JAFICZ010000001">
    <property type="protein sequence ID" value="MBP1293703.1"/>
    <property type="molecule type" value="Genomic_DNA"/>
</dbReference>
<evidence type="ECO:0000313" key="2">
    <source>
        <dbReference type="Proteomes" id="UP000673383"/>
    </source>
</evidence>
<protein>
    <submittedName>
        <fullName evidence="1">Uncharacterized protein</fullName>
    </submittedName>
</protein>
<dbReference type="Proteomes" id="UP000673383">
    <property type="component" value="Unassembled WGS sequence"/>
</dbReference>
<sequence length="69" mass="7640">MTAYEIDLIGALAEALALEYADVDDEDLLGICQGVGLLTRAQQCIERWGRQCPVPVALVIAHYRQRVQP</sequence>
<reference evidence="1" key="1">
    <citation type="submission" date="2021-02" db="EMBL/GenBank/DDBJ databases">
        <title>Genomic Encyclopedia of Type Strains, Phase IV (KMG-V): Genome sequencing to study the core and pangenomes of soil and plant-associated prokaryotes.</title>
        <authorList>
            <person name="Whitman W."/>
        </authorList>
    </citation>
    <scope>NUCLEOTIDE SEQUENCE</scope>
    <source>
        <strain evidence="1">USDA 406</strain>
    </source>
</reference>
<comment type="caution">
    <text evidence="1">The sequence shown here is derived from an EMBL/GenBank/DDBJ whole genome shotgun (WGS) entry which is preliminary data.</text>
</comment>